<dbReference type="AlphaFoldDB" id="A0A401RPB6"/>
<sequence>MSGSNQSVTQSRLRAEQRFPTHNLPLALHLPRPHTDIRVSEFPSHSRDYGSILSAGNLTHHLRRRPSLLSEFQPGPDR</sequence>
<dbReference type="OrthoDB" id="10258692at2759"/>
<evidence type="ECO:0000313" key="2">
    <source>
        <dbReference type="Proteomes" id="UP000287033"/>
    </source>
</evidence>
<gene>
    <name evidence="1" type="ORF">chiPu_0018653</name>
</gene>
<accession>A0A401RPB6</accession>
<comment type="caution">
    <text evidence="1">The sequence shown here is derived from an EMBL/GenBank/DDBJ whole genome shotgun (WGS) entry which is preliminary data.</text>
</comment>
<keyword evidence="2" id="KW-1185">Reference proteome</keyword>
<name>A0A401RPB6_CHIPU</name>
<dbReference type="STRING" id="137246.A0A401RPB6"/>
<dbReference type="EMBL" id="BEZZ01001642">
    <property type="protein sequence ID" value="GCC19972.1"/>
    <property type="molecule type" value="Genomic_DNA"/>
</dbReference>
<organism evidence="1 2">
    <name type="scientific">Chiloscyllium punctatum</name>
    <name type="common">Brownbanded bambooshark</name>
    <name type="synonym">Hemiscyllium punctatum</name>
    <dbReference type="NCBI Taxonomy" id="137246"/>
    <lineage>
        <taxon>Eukaryota</taxon>
        <taxon>Metazoa</taxon>
        <taxon>Chordata</taxon>
        <taxon>Craniata</taxon>
        <taxon>Vertebrata</taxon>
        <taxon>Chondrichthyes</taxon>
        <taxon>Elasmobranchii</taxon>
        <taxon>Galeomorphii</taxon>
        <taxon>Galeoidea</taxon>
        <taxon>Orectolobiformes</taxon>
        <taxon>Hemiscylliidae</taxon>
        <taxon>Chiloscyllium</taxon>
    </lineage>
</organism>
<protein>
    <submittedName>
        <fullName evidence="1">Uncharacterized protein</fullName>
    </submittedName>
</protein>
<evidence type="ECO:0000313" key="1">
    <source>
        <dbReference type="EMBL" id="GCC19972.1"/>
    </source>
</evidence>
<dbReference type="Proteomes" id="UP000287033">
    <property type="component" value="Unassembled WGS sequence"/>
</dbReference>
<proteinExistence type="predicted"/>
<reference evidence="1 2" key="1">
    <citation type="journal article" date="2018" name="Nat. Ecol. Evol.">
        <title>Shark genomes provide insights into elasmobranch evolution and the origin of vertebrates.</title>
        <authorList>
            <person name="Hara Y"/>
            <person name="Yamaguchi K"/>
            <person name="Onimaru K"/>
            <person name="Kadota M"/>
            <person name="Koyanagi M"/>
            <person name="Keeley SD"/>
            <person name="Tatsumi K"/>
            <person name="Tanaka K"/>
            <person name="Motone F"/>
            <person name="Kageyama Y"/>
            <person name="Nozu R"/>
            <person name="Adachi N"/>
            <person name="Nishimura O"/>
            <person name="Nakagawa R"/>
            <person name="Tanegashima C"/>
            <person name="Kiyatake I"/>
            <person name="Matsumoto R"/>
            <person name="Murakumo K"/>
            <person name="Nishida K"/>
            <person name="Terakita A"/>
            <person name="Kuratani S"/>
            <person name="Sato K"/>
            <person name="Hyodo S Kuraku.S."/>
        </authorList>
    </citation>
    <scope>NUCLEOTIDE SEQUENCE [LARGE SCALE GENOMIC DNA]</scope>
</reference>